<dbReference type="RefSeq" id="WP_254268515.1">
    <property type="nucleotide sequence ID" value="NZ_CP100400.1"/>
</dbReference>
<evidence type="ECO:0000313" key="2">
    <source>
        <dbReference type="EMBL" id="MFC4825857.1"/>
    </source>
</evidence>
<accession>A0ABD5Q571</accession>
<sequence length="118" mass="12420">MARRPPERAQLDVTALSKVLVSLLFLAALAAAVSQVLAGDFDTDSLLTNVASLYVTGTLAVGVFRGATDARRWQAAFFGGLAAFGLVQYLASGDRFHLLSMVAGGAMILGLLFDVFPE</sequence>
<dbReference type="EMBL" id="JBHSHT010000002">
    <property type="protein sequence ID" value="MFC4825857.1"/>
    <property type="molecule type" value="Genomic_DNA"/>
</dbReference>
<evidence type="ECO:0008006" key="4">
    <source>
        <dbReference type="Google" id="ProtNLM"/>
    </source>
</evidence>
<protein>
    <recommendedName>
        <fullName evidence="4">GGDEF domain-containing protein</fullName>
    </recommendedName>
</protein>
<keyword evidence="1" id="KW-0812">Transmembrane</keyword>
<organism evidence="2 3">
    <name type="scientific">Halorussus aquaticus</name>
    <dbReference type="NCBI Taxonomy" id="2953748"/>
    <lineage>
        <taxon>Archaea</taxon>
        <taxon>Methanobacteriati</taxon>
        <taxon>Methanobacteriota</taxon>
        <taxon>Stenosarchaea group</taxon>
        <taxon>Halobacteria</taxon>
        <taxon>Halobacteriales</taxon>
        <taxon>Haladaptataceae</taxon>
        <taxon>Halorussus</taxon>
    </lineage>
</organism>
<evidence type="ECO:0000313" key="3">
    <source>
        <dbReference type="Proteomes" id="UP001595945"/>
    </source>
</evidence>
<dbReference type="AlphaFoldDB" id="A0ABD5Q571"/>
<keyword evidence="1" id="KW-1133">Transmembrane helix</keyword>
<gene>
    <name evidence="2" type="ORF">ACFO9K_16500</name>
</gene>
<comment type="caution">
    <text evidence="2">The sequence shown here is derived from an EMBL/GenBank/DDBJ whole genome shotgun (WGS) entry which is preliminary data.</text>
</comment>
<dbReference type="Proteomes" id="UP001595945">
    <property type="component" value="Unassembled WGS sequence"/>
</dbReference>
<proteinExistence type="predicted"/>
<keyword evidence="3" id="KW-1185">Reference proteome</keyword>
<feature type="transmembrane region" description="Helical" evidence="1">
    <location>
        <begin position="97"/>
        <end position="116"/>
    </location>
</feature>
<keyword evidence="1" id="KW-0472">Membrane</keyword>
<feature type="transmembrane region" description="Helical" evidence="1">
    <location>
        <begin position="73"/>
        <end position="91"/>
    </location>
</feature>
<feature type="transmembrane region" description="Helical" evidence="1">
    <location>
        <begin position="48"/>
        <end position="66"/>
    </location>
</feature>
<reference evidence="2 3" key="1">
    <citation type="journal article" date="2019" name="Int. J. Syst. Evol. Microbiol.">
        <title>The Global Catalogue of Microorganisms (GCM) 10K type strain sequencing project: providing services to taxonomists for standard genome sequencing and annotation.</title>
        <authorList>
            <consortium name="The Broad Institute Genomics Platform"/>
            <consortium name="The Broad Institute Genome Sequencing Center for Infectious Disease"/>
            <person name="Wu L."/>
            <person name="Ma J."/>
        </authorList>
    </citation>
    <scope>NUCLEOTIDE SEQUENCE [LARGE SCALE GENOMIC DNA]</scope>
    <source>
        <strain evidence="2 3">XZYJ18</strain>
    </source>
</reference>
<dbReference type="GeneID" id="73043415"/>
<name>A0ABD5Q571_9EURY</name>
<evidence type="ECO:0000256" key="1">
    <source>
        <dbReference type="SAM" id="Phobius"/>
    </source>
</evidence>